<keyword evidence="10" id="KW-0234">DNA repair</keyword>
<gene>
    <name evidence="17" type="ORF">GEV33_009366</name>
</gene>
<evidence type="ECO:0000256" key="13">
    <source>
        <dbReference type="RuleBase" id="RU369009"/>
    </source>
</evidence>
<dbReference type="InterPro" id="IPR016024">
    <property type="entry name" value="ARM-type_fold"/>
</dbReference>
<dbReference type="Pfam" id="PF25579">
    <property type="entry name" value="TPR_TRIP12_N"/>
    <property type="match status" value="1"/>
</dbReference>
<evidence type="ECO:0000313" key="18">
    <source>
        <dbReference type="Proteomes" id="UP000719412"/>
    </source>
</evidence>
<dbReference type="CDD" id="cd00078">
    <property type="entry name" value="HECTc"/>
    <property type="match status" value="1"/>
</dbReference>
<dbReference type="InterPro" id="IPR035983">
    <property type="entry name" value="Hect_E3_ubiquitin_ligase"/>
</dbReference>
<evidence type="ECO:0000256" key="3">
    <source>
        <dbReference type="ARBA" id="ARBA00004906"/>
    </source>
</evidence>
<evidence type="ECO:0000259" key="16">
    <source>
        <dbReference type="PROSITE" id="PS50918"/>
    </source>
</evidence>
<evidence type="ECO:0000256" key="7">
    <source>
        <dbReference type="ARBA" id="ARBA00022763"/>
    </source>
</evidence>
<evidence type="ECO:0000259" key="15">
    <source>
        <dbReference type="PROSITE" id="PS50237"/>
    </source>
</evidence>
<dbReference type="SUPFAM" id="SSF48371">
    <property type="entry name" value="ARM repeat"/>
    <property type="match status" value="1"/>
</dbReference>
<keyword evidence="9" id="KW-0007">Acetylation</keyword>
<evidence type="ECO:0000256" key="14">
    <source>
        <dbReference type="SAM" id="MobiDB-lite"/>
    </source>
</evidence>
<feature type="region of interest" description="Disordered" evidence="14">
    <location>
        <begin position="1289"/>
        <end position="1328"/>
    </location>
</feature>
<feature type="compositionally biased region" description="Polar residues" evidence="14">
    <location>
        <begin position="88"/>
        <end position="101"/>
    </location>
</feature>
<dbReference type="GO" id="GO:0061630">
    <property type="term" value="F:ubiquitin protein ligase activity"/>
    <property type="evidence" value="ECO:0007669"/>
    <property type="project" value="UniProtKB-UniRule"/>
</dbReference>
<proteinExistence type="inferred from homology"/>
<evidence type="ECO:0000256" key="5">
    <source>
        <dbReference type="ARBA" id="ARBA00022553"/>
    </source>
</evidence>
<dbReference type="UniPathway" id="UPA00143"/>
<evidence type="ECO:0000256" key="8">
    <source>
        <dbReference type="ARBA" id="ARBA00022786"/>
    </source>
</evidence>
<protein>
    <recommendedName>
        <fullName evidence="13">E3 ubiquitin-protein ligase</fullName>
        <ecNumber evidence="13">2.3.2.26</ecNumber>
    </recommendedName>
</protein>
<dbReference type="FunFam" id="1.25.10.10:FF:000018">
    <property type="entry name" value="E3 ubiquitin-protein ligase TRIP12 isoform X3"/>
    <property type="match status" value="1"/>
</dbReference>
<feature type="compositionally biased region" description="Polar residues" evidence="14">
    <location>
        <begin position="141"/>
        <end position="152"/>
    </location>
</feature>
<keyword evidence="6 13" id="KW-0808">Transferase</keyword>
<dbReference type="InterPro" id="IPR057948">
    <property type="entry name" value="TPR_TRIP12_N"/>
</dbReference>
<dbReference type="InterPro" id="IPR011989">
    <property type="entry name" value="ARM-like"/>
</dbReference>
<dbReference type="InterPro" id="IPR037197">
    <property type="entry name" value="WWE_dom_sf"/>
</dbReference>
<dbReference type="InterPro" id="IPR018123">
    <property type="entry name" value="WWE-dom_subgr"/>
</dbReference>
<evidence type="ECO:0000256" key="2">
    <source>
        <dbReference type="ARBA" id="ARBA00004642"/>
    </source>
</evidence>
<feature type="region of interest" description="Disordered" evidence="14">
    <location>
        <begin position="1"/>
        <end position="356"/>
    </location>
</feature>
<dbReference type="GO" id="GO:0006281">
    <property type="term" value="P:DNA repair"/>
    <property type="evidence" value="ECO:0007669"/>
    <property type="project" value="UniProtKB-KW"/>
</dbReference>
<evidence type="ECO:0000256" key="12">
    <source>
        <dbReference type="PROSITE-ProRule" id="PRU00104"/>
    </source>
</evidence>
<dbReference type="PROSITE" id="PS50918">
    <property type="entry name" value="WWE"/>
    <property type="match status" value="1"/>
</dbReference>
<feature type="compositionally biased region" description="Low complexity" evidence="14">
    <location>
        <begin position="71"/>
        <end position="87"/>
    </location>
</feature>
<dbReference type="Pfam" id="PF00632">
    <property type="entry name" value="HECT"/>
    <property type="match status" value="1"/>
</dbReference>
<comment type="caution">
    <text evidence="17">The sequence shown here is derived from an EMBL/GenBank/DDBJ whole genome shotgun (WGS) entry which is preliminary data.</text>
</comment>
<keyword evidence="7" id="KW-0227">DNA damage</keyword>
<dbReference type="FunFam" id="3.90.1750.10:FF:000006">
    <property type="entry name" value="E3 ubiquitin-protein ligase TRIP12 isoform X1"/>
    <property type="match status" value="1"/>
</dbReference>
<reference evidence="17" key="1">
    <citation type="journal article" date="2020" name="J Insects Food Feed">
        <title>The yellow mealworm (Tenebrio molitor) genome: a resource for the emerging insects as food and feed industry.</title>
        <authorList>
            <person name="Eriksson T."/>
            <person name="Andere A."/>
            <person name="Kelstrup H."/>
            <person name="Emery V."/>
            <person name="Picard C."/>
        </authorList>
    </citation>
    <scope>NUCLEOTIDE SEQUENCE</scope>
    <source>
        <strain evidence="17">Stoneville</strain>
        <tissue evidence="17">Whole head</tissue>
    </source>
</reference>
<keyword evidence="8 12" id="KW-0833">Ubl conjugation pathway</keyword>
<sequence>MADPANANAAASTRRRKRVLPLQPRAEAKRLRTQEDHLTTGHSHKTESYKVGNKETGLANNKHPNKTRSANTSVSTNPKNTTPSTSKQAIDNQSVPSTSRTTRSHPDISHTELPAITRHKRNSKNSIDINNKLINIKKATENTSEPSSSSVDSLHSEASTSSTSSKHKFKKFRKSSSSPTSYRAESEDRRNSSDKSSSSHRLEKLRIRYKLDIRDSSKQKSNHKRSDRNRSKHDLSLNHNRNEIDPIAKDSSQQQSIHKYTLRSQSRSFIEQTSEPSHSKKSTSERRKLVALGATSSQPTAREEQEPSRLARSGVVLRRSTRNSKAHSSTTGSCASSSGASGSGSSSRRAARQHKVGAAAPALLTAPATHAAAAMAADQPDLPNNGLSEPPSPQEATQAMPSSGGPSGPGADSESDDSEVGRLQALLEARGLPPHLFGALGPRMQHLLHRSMGSNNSVARAQALIPGLQATGDEGQQLQAVIEMCQVLVMGNEEILTGFPVKPVVQALITLLGMEHNFDIMNHACRALTYMMEALPRSSAIVVDAVPVFLEKLQVIQCMDVAEQSLTALDMLSRRHSKAILQARGVSACLMYLDFFSINAQRNALSITANCCLNLTSEEFQYVQESLPLLASRLTQQDKKCVESVCLAFSRLVDSFQLEPARLQEIASTELLTNLQQLLVVTPPVISTGTFITVLRMLSVMCANCPDLALTLLKQNIAETLLYLLTGSAEVNQDDVELIPRQPQEQFEITALIGELMPKLPSDGIFAVDALLERPSNVAKDQPVWQWRDDRGLWHAYGAVDSRIIEAAHLSGDDEVSLNTLGRIYTIDFHSMQQINEDTGTSRPVQRRFTPTSVQSSTSEPSHSASRPNSASRDARVACLREERGLAAAFIRSLFSVLYEVYSSSAGPAVRCKCLKALLRMVYYASPELLKDVLKNQVVSSHIAGMMASSDLRIVVGALQMAEILMNKLPEEFGVHFRREGVIHQINRLADPEASKFIETYSANEEDHHPATNVITRLKAAIEKLPTNRCAEALTELREILIESDVSPFEVNYSGLIKSLLMYLAEVDGPFDRDQRLRIMLNVFAGCPLEANATYVKELNSTWMSALVAKVNGCVSQLEQFPVKVHDLPASSGAGRGGTSALKFFNTHQLKCNLQRHPDCTNLKQWKGGTVKIDPLALVQAIERYLVVRGYGRLRDKDSADSDDGDSDDDIDDTLAGVVISQSGARHKLQFLIGNNVLPYNMTVYQAVRQFSNNGNDQSETDTDNETPLGNVGIWVQTHVIYYRPLKEDLSSSSKPSSSSGTSSSHSSRKGKGSSGKSTSRRKGDDLWNEGLTPHIQSPLAPFLTVQLPDSVTIQDDSLEVLCLLRILNALNLYWSTLYPAVEYKAIIPASEFLNSKIAAKASRQLQDPLVIMTGNLPNWLQQIASVCPFLFPFETRQLLFYATSFDRDRALQRLLDMSPELSSSDSQERVTPRLDRRKRTISRVDILKQAEQVMQDLASSKALLEVQYENEVGTGLGPTLEFYALVSKELQKSGLELWNAPDSQHSEYVNCPSGLFPCPLPRGAKVGQITKIKSKFRFLGKFMAKAVMDSRMLDLPFSLSFYRWLLGQEHCLILADLKFVAPDIYKTLRKMHDIVRQRDAILDNQNLTIEQKNEEMEKLEFDGCPISELDIDFVLPGHNVELLKNGKMTHVTIHNLHLYVKLVTHWTLVEGVSRQMESLREGFESVFPLQNLRVFQPEELEAVFCGSPRDSIAGWDIKTLMECCKPDHGYTPDSRAIRFLFEVLSSYDREEQRMFVQFLTGSPRLPVGGFKALSPPLTVVRKTLEPNMNPDDFLPSVMTCVNYLKLPDYTSIEVMRLKLHLAASEGQHSFYLS</sequence>
<evidence type="ECO:0000256" key="1">
    <source>
        <dbReference type="ARBA" id="ARBA00000885"/>
    </source>
</evidence>
<dbReference type="InterPro" id="IPR000569">
    <property type="entry name" value="HECT_dom"/>
</dbReference>
<dbReference type="EC" id="2.3.2.26" evidence="13"/>
<dbReference type="SUPFAM" id="SSF117839">
    <property type="entry name" value="WWE domain"/>
    <property type="match status" value="1"/>
</dbReference>
<dbReference type="Gene3D" id="3.90.1750.10">
    <property type="entry name" value="Hect, E3 ligase catalytic domains"/>
    <property type="match status" value="1"/>
</dbReference>
<dbReference type="GO" id="GO:0000209">
    <property type="term" value="P:protein polyubiquitination"/>
    <property type="evidence" value="ECO:0007669"/>
    <property type="project" value="TreeGrafter"/>
</dbReference>
<feature type="compositionally biased region" description="Low complexity" evidence="14">
    <location>
        <begin position="401"/>
        <end position="412"/>
    </location>
</feature>
<dbReference type="GO" id="GO:0008270">
    <property type="term" value="F:zinc ion binding"/>
    <property type="evidence" value="ECO:0007669"/>
    <property type="project" value="InterPro"/>
</dbReference>
<dbReference type="GO" id="GO:0043161">
    <property type="term" value="P:proteasome-mediated ubiquitin-dependent protein catabolic process"/>
    <property type="evidence" value="ECO:0007669"/>
    <property type="project" value="TreeGrafter"/>
</dbReference>
<keyword evidence="5" id="KW-0597">Phosphoprotein</keyword>
<dbReference type="SUPFAM" id="SSF56204">
    <property type="entry name" value="Hect, E3 ligase catalytic domain"/>
    <property type="match status" value="1"/>
</dbReference>
<dbReference type="Gene3D" id="3.30.720.50">
    <property type="match status" value="1"/>
</dbReference>
<evidence type="ECO:0000256" key="11">
    <source>
        <dbReference type="ARBA" id="ARBA00023242"/>
    </source>
</evidence>
<dbReference type="Proteomes" id="UP000719412">
    <property type="component" value="Unassembled WGS sequence"/>
</dbReference>
<dbReference type="PANTHER" id="PTHR45670:SF13">
    <property type="entry name" value="E3 UBIQUITIN-PROTEIN LIGASE TRIP12"/>
    <property type="match status" value="1"/>
</dbReference>
<evidence type="ECO:0000256" key="10">
    <source>
        <dbReference type="ARBA" id="ARBA00023204"/>
    </source>
</evidence>
<feature type="compositionally biased region" description="Basic residues" evidence="14">
    <location>
        <begin position="165"/>
        <end position="174"/>
    </location>
</feature>
<comment type="pathway">
    <text evidence="3 13">Protein modification; protein ubiquitination.</text>
</comment>
<evidence type="ECO:0000256" key="6">
    <source>
        <dbReference type="ARBA" id="ARBA00022679"/>
    </source>
</evidence>
<dbReference type="FunFam" id="3.30.2160.10:FF:000013">
    <property type="entry name" value="E3 ubiquitin-protein ligase TRIP12 isoform X1"/>
    <property type="match status" value="1"/>
</dbReference>
<dbReference type="PANTHER" id="PTHR45670">
    <property type="entry name" value="E3 UBIQUITIN-PROTEIN LIGASE TRIP12"/>
    <property type="match status" value="1"/>
</dbReference>
<comment type="subcellular location">
    <subcellularLocation>
        <location evidence="2">Nucleus</location>
        <location evidence="2">Nucleoplasm</location>
    </subcellularLocation>
</comment>
<evidence type="ECO:0000256" key="4">
    <source>
        <dbReference type="ARBA" id="ARBA00006331"/>
    </source>
</evidence>
<evidence type="ECO:0000313" key="17">
    <source>
        <dbReference type="EMBL" id="KAH0813425.1"/>
    </source>
</evidence>
<feature type="compositionally biased region" description="Polar residues" evidence="14">
    <location>
        <begin position="250"/>
        <end position="276"/>
    </location>
</feature>
<dbReference type="Gene3D" id="3.30.2160.10">
    <property type="entry name" value="Hect, E3 ligase catalytic domain"/>
    <property type="match status" value="1"/>
</dbReference>
<feature type="compositionally biased region" description="Low complexity" evidence="14">
    <location>
        <begin position="1291"/>
        <end position="1306"/>
    </location>
</feature>
<dbReference type="Gene3D" id="1.25.10.10">
    <property type="entry name" value="Leucine-rich Repeat Variant"/>
    <property type="match status" value="1"/>
</dbReference>
<dbReference type="Pfam" id="PF02825">
    <property type="entry name" value="WWE"/>
    <property type="match status" value="1"/>
</dbReference>
<keyword evidence="18" id="KW-1185">Reference proteome</keyword>
<dbReference type="GO" id="GO:0016607">
    <property type="term" value="C:nuclear speck"/>
    <property type="evidence" value="ECO:0007669"/>
    <property type="project" value="TreeGrafter"/>
</dbReference>
<feature type="compositionally biased region" description="Basic and acidic residues" evidence="14">
    <location>
        <begin position="184"/>
        <end position="193"/>
    </location>
</feature>
<feature type="compositionally biased region" description="Basic and acidic residues" evidence="14">
    <location>
        <begin position="200"/>
        <end position="218"/>
    </location>
</feature>
<dbReference type="SMART" id="SM00678">
    <property type="entry name" value="WWE"/>
    <property type="match status" value="1"/>
</dbReference>
<dbReference type="Gene3D" id="3.30.2410.10">
    <property type="entry name" value="Hect, E3 ligase catalytic domain"/>
    <property type="match status" value="1"/>
</dbReference>
<name>A0A8J6L9P5_TENMO</name>
<comment type="similarity">
    <text evidence="4 13">Belongs to the UPL family. K-HECT subfamily.</text>
</comment>
<dbReference type="FunFam" id="3.30.2410.10:FF:000005">
    <property type="entry name" value="E3 ubiquitin-protein ligase TRIP12 isoform X1"/>
    <property type="match status" value="1"/>
</dbReference>
<feature type="compositionally biased region" description="Basic and acidic residues" evidence="14">
    <location>
        <begin position="26"/>
        <end position="48"/>
    </location>
</feature>
<reference evidence="17" key="2">
    <citation type="submission" date="2021-08" db="EMBL/GenBank/DDBJ databases">
        <authorList>
            <person name="Eriksson T."/>
        </authorList>
    </citation>
    <scope>NUCLEOTIDE SEQUENCE</scope>
    <source>
        <strain evidence="17">Stoneville</strain>
        <tissue evidence="17">Whole head</tissue>
    </source>
</reference>
<dbReference type="InterPro" id="IPR004170">
    <property type="entry name" value="WWE_dom"/>
</dbReference>
<dbReference type="FunFam" id="3.30.720.50:FF:000001">
    <property type="entry name" value="E3 ubiquitin-protein ligase TRIP12 isoform X1"/>
    <property type="match status" value="1"/>
</dbReference>
<comment type="catalytic activity">
    <reaction evidence="1 13">
        <text>S-ubiquitinyl-[E2 ubiquitin-conjugating enzyme]-L-cysteine + [acceptor protein]-L-lysine = [E2 ubiquitin-conjugating enzyme]-L-cysteine + N(6)-ubiquitinyl-[acceptor protein]-L-lysine.</text>
        <dbReference type="EC" id="2.3.2.26"/>
    </reaction>
</comment>
<feature type="region of interest" description="Disordered" evidence="14">
    <location>
        <begin position="379"/>
        <end position="419"/>
    </location>
</feature>
<feature type="active site" description="Glycyl thioester intermediate" evidence="12">
    <location>
        <position position="1841"/>
    </location>
</feature>
<dbReference type="EMBL" id="JABDTM020025288">
    <property type="protein sequence ID" value="KAH0813425.1"/>
    <property type="molecule type" value="Genomic_DNA"/>
</dbReference>
<feature type="compositionally biased region" description="Low complexity" evidence="14">
    <location>
        <begin position="1"/>
        <end position="11"/>
    </location>
</feature>
<evidence type="ECO:0000256" key="9">
    <source>
        <dbReference type="ARBA" id="ARBA00022990"/>
    </source>
</evidence>
<feature type="compositionally biased region" description="Low complexity" evidence="14">
    <location>
        <begin position="328"/>
        <end position="348"/>
    </location>
</feature>
<accession>A0A8J6L9P5</accession>
<organism evidence="17 18">
    <name type="scientific">Tenebrio molitor</name>
    <name type="common">Yellow mealworm beetle</name>
    <dbReference type="NCBI Taxonomy" id="7067"/>
    <lineage>
        <taxon>Eukaryota</taxon>
        <taxon>Metazoa</taxon>
        <taxon>Ecdysozoa</taxon>
        <taxon>Arthropoda</taxon>
        <taxon>Hexapoda</taxon>
        <taxon>Insecta</taxon>
        <taxon>Pterygota</taxon>
        <taxon>Neoptera</taxon>
        <taxon>Endopterygota</taxon>
        <taxon>Coleoptera</taxon>
        <taxon>Polyphaga</taxon>
        <taxon>Cucujiformia</taxon>
        <taxon>Tenebrionidae</taxon>
        <taxon>Tenebrio</taxon>
    </lineage>
</organism>
<feature type="compositionally biased region" description="Basic and acidic residues" evidence="14">
    <location>
        <begin position="228"/>
        <end position="248"/>
    </location>
</feature>
<dbReference type="InterPro" id="IPR045322">
    <property type="entry name" value="HECTD1/TRIP12-like"/>
</dbReference>
<feature type="domain" description="HECT" evidence="15">
    <location>
        <begin position="1502"/>
        <end position="1874"/>
    </location>
</feature>
<feature type="compositionally biased region" description="Polar residues" evidence="14">
    <location>
        <begin position="836"/>
        <end position="872"/>
    </location>
</feature>
<feature type="region of interest" description="Disordered" evidence="14">
    <location>
        <begin position="836"/>
        <end position="873"/>
    </location>
</feature>
<feature type="domain" description="WWE" evidence="16">
    <location>
        <begin position="771"/>
        <end position="847"/>
    </location>
</feature>
<keyword evidence="11" id="KW-0539">Nucleus</keyword>
<dbReference type="SMART" id="SM00119">
    <property type="entry name" value="HECTc"/>
    <property type="match status" value="1"/>
</dbReference>
<dbReference type="PROSITE" id="PS50237">
    <property type="entry name" value="HECT"/>
    <property type="match status" value="1"/>
</dbReference>
<feature type="compositionally biased region" description="Low complexity" evidence="14">
    <location>
        <begin position="124"/>
        <end position="137"/>
    </location>
</feature>
<dbReference type="GO" id="GO:0009966">
    <property type="term" value="P:regulation of signal transduction"/>
    <property type="evidence" value="ECO:0007669"/>
    <property type="project" value="UniProtKB-ARBA"/>
</dbReference>